<evidence type="ECO:0000313" key="2">
    <source>
        <dbReference type="Proteomes" id="UP001159364"/>
    </source>
</evidence>
<gene>
    <name evidence="1" type="ORF">K2173_006203</name>
</gene>
<dbReference type="AlphaFoldDB" id="A0AAV8TED3"/>
<sequence length="273" mass="30603">MAAFSSKPANSYTVRSIKNLKNICNLESSSSSSKGETICTGLSGLGEIYRCTEDLINLPLTQQALEQQEDGKWVSGMLDDLISYLDICATTRDAVLLIKESVNELQSALRRSKCGSDSAIETSISAYISSRKRMKKEASRCLTSLKQRHNKFGEYPLPNADHHHHHHLSALVRVLTEVSLVTIFIFDSLFSFFSVPMALSLGPVNENMNELESVDSALNNVSSKDSYPQMSIQIAQKKLEVLDMRIEDFDMELERLFRDLIHTRVSLLNVLSH</sequence>
<keyword evidence="2" id="KW-1185">Reference proteome</keyword>
<accession>A0AAV8TED3</accession>
<dbReference type="GO" id="GO:0048367">
    <property type="term" value="P:shoot system development"/>
    <property type="evidence" value="ECO:0007669"/>
    <property type="project" value="InterPro"/>
</dbReference>
<comment type="caution">
    <text evidence="1">The sequence shown here is derived from an EMBL/GenBank/DDBJ whole genome shotgun (WGS) entry which is preliminary data.</text>
</comment>
<protein>
    <submittedName>
        <fullName evidence="1">Uncharacterized protein</fullName>
    </submittedName>
</protein>
<reference evidence="1 2" key="1">
    <citation type="submission" date="2021-09" db="EMBL/GenBank/DDBJ databases">
        <title>Genomic insights and catalytic innovation underlie evolution of tropane alkaloids biosynthesis.</title>
        <authorList>
            <person name="Wang Y.-J."/>
            <person name="Tian T."/>
            <person name="Huang J.-P."/>
            <person name="Huang S.-X."/>
        </authorList>
    </citation>
    <scope>NUCLEOTIDE SEQUENCE [LARGE SCALE GENOMIC DNA]</scope>
    <source>
        <strain evidence="1">KIB-2018</strain>
        <tissue evidence="1">Leaf</tissue>
    </source>
</reference>
<dbReference type="PANTHER" id="PTHR33070">
    <property type="entry name" value="OS06G0725500 PROTEIN"/>
    <property type="match status" value="1"/>
</dbReference>
<organism evidence="1 2">
    <name type="scientific">Erythroxylum novogranatense</name>
    <dbReference type="NCBI Taxonomy" id="1862640"/>
    <lineage>
        <taxon>Eukaryota</taxon>
        <taxon>Viridiplantae</taxon>
        <taxon>Streptophyta</taxon>
        <taxon>Embryophyta</taxon>
        <taxon>Tracheophyta</taxon>
        <taxon>Spermatophyta</taxon>
        <taxon>Magnoliopsida</taxon>
        <taxon>eudicotyledons</taxon>
        <taxon>Gunneridae</taxon>
        <taxon>Pentapetalae</taxon>
        <taxon>rosids</taxon>
        <taxon>fabids</taxon>
        <taxon>Malpighiales</taxon>
        <taxon>Erythroxylaceae</taxon>
        <taxon>Erythroxylum</taxon>
    </lineage>
</organism>
<dbReference type="PANTHER" id="PTHR33070:SF120">
    <property type="entry name" value="EXPRESSED PROTEIN"/>
    <property type="match status" value="1"/>
</dbReference>
<evidence type="ECO:0000313" key="1">
    <source>
        <dbReference type="EMBL" id="KAJ8764463.1"/>
    </source>
</evidence>
<proteinExistence type="predicted"/>
<dbReference type="Proteomes" id="UP001159364">
    <property type="component" value="Linkage Group LG05"/>
</dbReference>
<name>A0AAV8TED3_9ROSI</name>
<dbReference type="InterPro" id="IPR004320">
    <property type="entry name" value="BPS1_pln"/>
</dbReference>
<dbReference type="Pfam" id="PF03087">
    <property type="entry name" value="BPS1"/>
    <property type="match status" value="1"/>
</dbReference>
<dbReference type="EMBL" id="JAIWQS010000005">
    <property type="protein sequence ID" value="KAJ8764463.1"/>
    <property type="molecule type" value="Genomic_DNA"/>
</dbReference>
<dbReference type="GO" id="GO:0048364">
    <property type="term" value="P:root development"/>
    <property type="evidence" value="ECO:0007669"/>
    <property type="project" value="InterPro"/>
</dbReference>